<feature type="region of interest" description="Disordered" evidence="3">
    <location>
        <begin position="506"/>
        <end position="564"/>
    </location>
</feature>
<reference evidence="5 6" key="1">
    <citation type="submission" date="2018-04" db="EMBL/GenBank/DDBJ databases">
        <authorList>
            <person name="Vogel A."/>
        </authorList>
    </citation>
    <scope>NUCLEOTIDE SEQUENCE [LARGE SCALE GENOMIC DNA]</scope>
</reference>
<dbReference type="Proteomes" id="UP000595140">
    <property type="component" value="Unassembled WGS sequence"/>
</dbReference>
<feature type="compositionally biased region" description="Acidic residues" evidence="3">
    <location>
        <begin position="522"/>
        <end position="547"/>
    </location>
</feature>
<feature type="coiled-coil region" evidence="2">
    <location>
        <begin position="720"/>
        <end position="782"/>
    </location>
</feature>
<gene>
    <name evidence="5" type="ORF">CCAM_LOCUS10868</name>
</gene>
<keyword evidence="2" id="KW-0175">Coiled coil</keyword>
<sequence length="878" mass="100612">MEPRKYSEDLTSSTIKPFEEYSKTEAIAAEFNDKAVNAIFGAVDSTHYKLISNCDNAKEAWDILEVTHEGDEEVKTAKYQILMTQYENLRMDDKEKITEFHGRVRDIAHQVARLNEPIPENKLVLKVLRSFPKEYDMDVKAIRRSHNIKAMTLDALMGILESIELDMMEDSKRWKPDKQIAFSSTEAEDDSEHDLSLDEDFQEQLSLFTRQFKKQWMQKKGNQRMEGTSKGPIQIDIRPREVKYPDSVTYVKKKRPQCFECGGYGHIQSECANNLKKKRQAFTATWSDEEIDEHSDHGEYNCAFIACENSDLEDSLAEQLEDLQEMWAELLMVNKRNVVDKNRLLSEMDALKQNIEESKHKINKLEGENSNLRYEIDQLKPYQKWIKVAGADVLDHHSLMAKPPGDMTCIGFTNIRSTSKSQEIKFVKELEEAPPEYQVKRSLLNSTRNNHHTSYRCYRCREWGHVKRQCIKKWSKQFQIDRHKALIKEAEVKKKKLAIILSSLDTNTGSTAQPQGEKSQEDAPEEDDATQGEQSEGDEALADEDSDFEAKLHKPPDLLPDDTQVEYDRCGLPALEVDYDDPDDEIRADMRDHNRYANLALAYYNDKHVRECVLTPLHLDISPSDAYASEESPSSSSSTGSSSPDFEHRSVPNTTVPEPQPVNQMPGQVFQERDEPVNDEPAPYDPDNESYEGWVNRLEAMGEVGPKTLERLAEDSPPRSLQLEEKLKGVEAHNRELQDLIARQLDEMANLSAIAGRAKAETLQLKEENLKLMEDLELKEREFPGRAKQWVGENLEDTARVITSTPEVTMEAFKFIYREPNEKEMVTQVGSYGFMSGQKRDREATHAILAERDPAFSADAYGLAPIPDEEPEPPFPLE</sequence>
<feature type="compositionally biased region" description="Polar residues" evidence="3">
    <location>
        <begin position="651"/>
        <end position="666"/>
    </location>
</feature>
<dbReference type="Pfam" id="PF14223">
    <property type="entry name" value="Retrotran_gag_2"/>
    <property type="match status" value="1"/>
</dbReference>
<feature type="domain" description="CCHC-type" evidence="4">
    <location>
        <begin position="258"/>
        <end position="271"/>
    </location>
</feature>
<dbReference type="PROSITE" id="PS50158">
    <property type="entry name" value="ZF_CCHC"/>
    <property type="match status" value="2"/>
</dbReference>
<feature type="compositionally biased region" description="Polar residues" evidence="3">
    <location>
        <begin position="506"/>
        <end position="517"/>
    </location>
</feature>
<feature type="region of interest" description="Disordered" evidence="3">
    <location>
        <begin position="625"/>
        <end position="666"/>
    </location>
</feature>
<keyword evidence="1" id="KW-0862">Zinc</keyword>
<dbReference type="Pfam" id="PF00098">
    <property type="entry name" value="zf-CCHC"/>
    <property type="match status" value="1"/>
</dbReference>
<feature type="region of interest" description="Disordered" evidence="3">
    <location>
        <begin position="859"/>
        <end position="878"/>
    </location>
</feature>
<dbReference type="InterPro" id="IPR036875">
    <property type="entry name" value="Znf_CCHC_sf"/>
</dbReference>
<name>A0A484L0I4_9ASTE</name>
<organism evidence="5 6">
    <name type="scientific">Cuscuta campestris</name>
    <dbReference type="NCBI Taxonomy" id="132261"/>
    <lineage>
        <taxon>Eukaryota</taxon>
        <taxon>Viridiplantae</taxon>
        <taxon>Streptophyta</taxon>
        <taxon>Embryophyta</taxon>
        <taxon>Tracheophyta</taxon>
        <taxon>Spermatophyta</taxon>
        <taxon>Magnoliopsida</taxon>
        <taxon>eudicotyledons</taxon>
        <taxon>Gunneridae</taxon>
        <taxon>Pentapetalae</taxon>
        <taxon>asterids</taxon>
        <taxon>lamiids</taxon>
        <taxon>Solanales</taxon>
        <taxon>Convolvulaceae</taxon>
        <taxon>Cuscuteae</taxon>
        <taxon>Cuscuta</taxon>
        <taxon>Cuscuta subgen. Grammica</taxon>
        <taxon>Cuscuta sect. Cleistogrammica</taxon>
    </lineage>
</organism>
<dbReference type="EMBL" id="OOIL02000769">
    <property type="protein sequence ID" value="VFQ69092.1"/>
    <property type="molecule type" value="Genomic_DNA"/>
</dbReference>
<feature type="compositionally biased region" description="Low complexity" evidence="3">
    <location>
        <begin position="625"/>
        <end position="644"/>
    </location>
</feature>
<feature type="domain" description="CCHC-type" evidence="4">
    <location>
        <begin position="456"/>
        <end position="470"/>
    </location>
</feature>
<dbReference type="GO" id="GO:0003676">
    <property type="term" value="F:nucleic acid binding"/>
    <property type="evidence" value="ECO:0007669"/>
    <property type="project" value="InterPro"/>
</dbReference>
<proteinExistence type="predicted"/>
<evidence type="ECO:0000256" key="3">
    <source>
        <dbReference type="SAM" id="MobiDB-lite"/>
    </source>
</evidence>
<accession>A0A484L0I4</accession>
<evidence type="ECO:0000313" key="5">
    <source>
        <dbReference type="EMBL" id="VFQ69092.1"/>
    </source>
</evidence>
<dbReference type="PANTHER" id="PTHR35317">
    <property type="entry name" value="OS04G0629600 PROTEIN"/>
    <property type="match status" value="1"/>
</dbReference>
<feature type="coiled-coil region" evidence="2">
    <location>
        <begin position="341"/>
        <end position="375"/>
    </location>
</feature>
<evidence type="ECO:0000259" key="4">
    <source>
        <dbReference type="PROSITE" id="PS50158"/>
    </source>
</evidence>
<protein>
    <recommendedName>
        <fullName evidence="4">CCHC-type domain-containing protein</fullName>
    </recommendedName>
</protein>
<keyword evidence="6" id="KW-1185">Reference proteome</keyword>
<keyword evidence="1" id="KW-0479">Metal-binding</keyword>
<evidence type="ECO:0000256" key="1">
    <source>
        <dbReference type="PROSITE-ProRule" id="PRU00047"/>
    </source>
</evidence>
<dbReference type="InterPro" id="IPR001878">
    <property type="entry name" value="Znf_CCHC"/>
</dbReference>
<evidence type="ECO:0000313" key="6">
    <source>
        <dbReference type="Proteomes" id="UP000595140"/>
    </source>
</evidence>
<dbReference type="SMART" id="SM00343">
    <property type="entry name" value="ZnF_C2HC"/>
    <property type="match status" value="2"/>
</dbReference>
<dbReference type="SUPFAM" id="SSF57756">
    <property type="entry name" value="Retrovirus zinc finger-like domains"/>
    <property type="match status" value="2"/>
</dbReference>
<dbReference type="PANTHER" id="PTHR35317:SF35">
    <property type="entry name" value="DUF4219 DOMAIN-CONTAINING PROTEIN"/>
    <property type="match status" value="1"/>
</dbReference>
<evidence type="ECO:0000256" key="2">
    <source>
        <dbReference type="SAM" id="Coils"/>
    </source>
</evidence>
<keyword evidence="1" id="KW-0863">Zinc-finger</keyword>
<dbReference type="AlphaFoldDB" id="A0A484L0I4"/>
<dbReference type="GO" id="GO:0008270">
    <property type="term" value="F:zinc ion binding"/>
    <property type="evidence" value="ECO:0007669"/>
    <property type="project" value="UniProtKB-KW"/>
</dbReference>